<evidence type="ECO:0000313" key="9">
    <source>
        <dbReference type="Proteomes" id="UP000476176"/>
    </source>
</evidence>
<evidence type="ECO:0000313" key="8">
    <source>
        <dbReference type="Proteomes" id="UP000460718"/>
    </source>
</evidence>
<evidence type="ECO:0000313" key="6">
    <source>
        <dbReference type="Proteomes" id="UP000433483"/>
    </source>
</evidence>
<evidence type="ECO:0000313" key="3">
    <source>
        <dbReference type="EMBL" id="KAE9179599.1"/>
    </source>
</evidence>
<dbReference type="Proteomes" id="UP000488956">
    <property type="component" value="Unassembled WGS sequence"/>
</dbReference>
<gene>
    <name evidence="5" type="ORF">PF002_g24644</name>
    <name evidence="4" type="ORF">PF004_g22539</name>
    <name evidence="3" type="ORF">PF005_g23624</name>
    <name evidence="2" type="ORF">PF010_g24344</name>
    <name evidence="1" type="ORF">PF011_g22413</name>
</gene>
<dbReference type="EMBL" id="QXGD01002275">
    <property type="protein sequence ID" value="KAE9190917.1"/>
    <property type="molecule type" value="Genomic_DNA"/>
</dbReference>
<evidence type="ECO:0000313" key="2">
    <source>
        <dbReference type="EMBL" id="KAE9075330.1"/>
    </source>
</evidence>
<dbReference type="Proteomes" id="UP000433483">
    <property type="component" value="Unassembled WGS sequence"/>
</dbReference>
<name>A0A6A3W7E2_9STRA</name>
<proteinExistence type="predicted"/>
<protein>
    <submittedName>
        <fullName evidence="3">Uncharacterized protein</fullName>
    </submittedName>
</protein>
<dbReference type="Proteomes" id="UP000440367">
    <property type="component" value="Unassembled WGS sequence"/>
</dbReference>
<dbReference type="Proteomes" id="UP000460718">
    <property type="component" value="Unassembled WGS sequence"/>
</dbReference>
<evidence type="ECO:0000313" key="4">
    <source>
        <dbReference type="EMBL" id="KAE9188331.1"/>
    </source>
</evidence>
<dbReference type="AlphaFoldDB" id="A0A6A3W7E2"/>
<evidence type="ECO:0000313" key="1">
    <source>
        <dbReference type="EMBL" id="KAE8980500.1"/>
    </source>
</evidence>
<dbReference type="Proteomes" id="UP000476176">
    <property type="component" value="Unassembled WGS sequence"/>
</dbReference>
<sequence>MGISPLLPLRRSFRAGIAGGKVATDRALIRWLAAEVSA</sequence>
<dbReference type="EMBL" id="QXFW01002244">
    <property type="protein sequence ID" value="KAE8980500.1"/>
    <property type="molecule type" value="Genomic_DNA"/>
</dbReference>
<dbReference type="EMBL" id="QXFX01002610">
    <property type="protein sequence ID" value="KAE9075330.1"/>
    <property type="molecule type" value="Genomic_DNA"/>
</dbReference>
<evidence type="ECO:0000313" key="7">
    <source>
        <dbReference type="Proteomes" id="UP000440367"/>
    </source>
</evidence>
<dbReference type="EMBL" id="QXGB01002269">
    <property type="protein sequence ID" value="KAE9179599.1"/>
    <property type="molecule type" value="Genomic_DNA"/>
</dbReference>
<dbReference type="EMBL" id="QXGC01002271">
    <property type="protein sequence ID" value="KAE9188331.1"/>
    <property type="molecule type" value="Genomic_DNA"/>
</dbReference>
<dbReference type="OrthoDB" id="10277227at2759"/>
<organism evidence="3 6">
    <name type="scientific">Phytophthora fragariae</name>
    <dbReference type="NCBI Taxonomy" id="53985"/>
    <lineage>
        <taxon>Eukaryota</taxon>
        <taxon>Sar</taxon>
        <taxon>Stramenopiles</taxon>
        <taxon>Oomycota</taxon>
        <taxon>Peronosporomycetes</taxon>
        <taxon>Peronosporales</taxon>
        <taxon>Peronosporaceae</taxon>
        <taxon>Phytophthora</taxon>
    </lineage>
</organism>
<evidence type="ECO:0000313" key="10">
    <source>
        <dbReference type="Proteomes" id="UP000488956"/>
    </source>
</evidence>
<accession>A0A6A3W7E2</accession>
<evidence type="ECO:0000313" key="5">
    <source>
        <dbReference type="EMBL" id="KAE9190917.1"/>
    </source>
</evidence>
<keyword evidence="6" id="KW-1185">Reference proteome</keyword>
<reference evidence="6 7" key="1">
    <citation type="submission" date="2018-08" db="EMBL/GenBank/DDBJ databases">
        <title>Genomic investigation of the strawberry pathogen Phytophthora fragariae indicates pathogenicity is determined by transcriptional variation in three key races.</title>
        <authorList>
            <person name="Adams T.M."/>
            <person name="Armitage A.D."/>
            <person name="Sobczyk M.K."/>
            <person name="Bates H.J."/>
            <person name="Dunwell J.M."/>
            <person name="Nellist C.F."/>
            <person name="Harrison R.J."/>
        </authorList>
    </citation>
    <scope>NUCLEOTIDE SEQUENCE [LARGE SCALE GENOMIC DNA]</scope>
    <source>
        <strain evidence="5 7">BC-1</strain>
        <strain evidence="4 9">BC-23</strain>
        <strain evidence="3 6">NOV-27</strain>
        <strain evidence="2 10">ONT-3</strain>
        <strain evidence="1 8">SCRP245</strain>
    </source>
</reference>
<comment type="caution">
    <text evidence="3">The sequence shown here is derived from an EMBL/GenBank/DDBJ whole genome shotgun (WGS) entry which is preliminary data.</text>
</comment>